<dbReference type="Pfam" id="PF07155">
    <property type="entry name" value="ECF-ribofla_trS"/>
    <property type="match status" value="1"/>
</dbReference>
<keyword evidence="5" id="KW-1185">Reference proteome</keyword>
<organism evidence="4 5">
    <name type="scientific">Gehongia tenuis</name>
    <dbReference type="NCBI Taxonomy" id="2763655"/>
    <lineage>
        <taxon>Bacteria</taxon>
        <taxon>Bacillati</taxon>
        <taxon>Bacillota</taxon>
        <taxon>Clostridia</taxon>
        <taxon>Christensenellales</taxon>
        <taxon>Christensenellaceae</taxon>
        <taxon>Gehongia</taxon>
    </lineage>
</organism>
<protein>
    <submittedName>
        <fullName evidence="4">ECF transporter S component</fullName>
    </submittedName>
</protein>
<keyword evidence="2 3" id="KW-1133">Transmembrane helix</keyword>
<dbReference type="AlphaFoldDB" id="A0A926HNW9"/>
<gene>
    <name evidence="4" type="ORF">H8696_01885</name>
</gene>
<accession>A0A926HNW9</accession>
<dbReference type="Gene3D" id="1.10.1760.20">
    <property type="match status" value="1"/>
</dbReference>
<name>A0A926HNW9_9FIRM</name>
<dbReference type="InterPro" id="IPR009825">
    <property type="entry name" value="ECF_substrate-spec-like"/>
</dbReference>
<dbReference type="PANTHER" id="PTHR37815:SF3">
    <property type="entry name" value="UPF0397 PROTEIN SPR0429"/>
    <property type="match status" value="1"/>
</dbReference>
<proteinExistence type="predicted"/>
<dbReference type="Proteomes" id="UP000623172">
    <property type="component" value="Unassembled WGS sequence"/>
</dbReference>
<evidence type="ECO:0000313" key="5">
    <source>
        <dbReference type="Proteomes" id="UP000623172"/>
    </source>
</evidence>
<evidence type="ECO:0000256" key="2">
    <source>
        <dbReference type="ARBA" id="ARBA00022989"/>
    </source>
</evidence>
<feature type="transmembrane region" description="Helical" evidence="3">
    <location>
        <begin position="142"/>
        <end position="159"/>
    </location>
</feature>
<dbReference type="EMBL" id="JACRSR010000001">
    <property type="protein sequence ID" value="MBC8530598.1"/>
    <property type="molecule type" value="Genomic_DNA"/>
</dbReference>
<reference evidence="4" key="1">
    <citation type="submission" date="2020-08" db="EMBL/GenBank/DDBJ databases">
        <title>Genome public.</title>
        <authorList>
            <person name="Liu C."/>
            <person name="Sun Q."/>
        </authorList>
    </citation>
    <scope>NUCLEOTIDE SEQUENCE</scope>
    <source>
        <strain evidence="4">NSJ-53</strain>
    </source>
</reference>
<feature type="transmembrane region" description="Helical" evidence="3">
    <location>
        <begin position="105"/>
        <end position="130"/>
    </location>
</feature>
<evidence type="ECO:0000256" key="1">
    <source>
        <dbReference type="ARBA" id="ARBA00022692"/>
    </source>
</evidence>
<dbReference type="PANTHER" id="PTHR37815">
    <property type="entry name" value="UPF0397 PROTEIN BC_2624-RELATED"/>
    <property type="match status" value="1"/>
</dbReference>
<dbReference type="RefSeq" id="WP_249314570.1">
    <property type="nucleotide sequence ID" value="NZ_JACRSR010000001.1"/>
</dbReference>
<evidence type="ECO:0000256" key="3">
    <source>
        <dbReference type="SAM" id="Phobius"/>
    </source>
</evidence>
<keyword evidence="1 3" id="KW-0812">Transmembrane</keyword>
<comment type="caution">
    <text evidence="4">The sequence shown here is derived from an EMBL/GenBank/DDBJ whole genome shotgun (WGS) entry which is preliminary data.</text>
</comment>
<feature type="transmembrane region" description="Helical" evidence="3">
    <location>
        <begin position="71"/>
        <end position="93"/>
    </location>
</feature>
<dbReference type="GO" id="GO:0016020">
    <property type="term" value="C:membrane"/>
    <property type="evidence" value="ECO:0007669"/>
    <property type="project" value="InterPro"/>
</dbReference>
<sequence>MQRDKMRALTLTALFTALVFVGTYVVKIPLPFGYTHIGDSMIFLAVMVLGWKRGAAAGAVGAALADLIGGFAVWAVPTLIAKAAMAAALGLMLNRRPFGLRGRALWIVGAAASAIVHAAVYTLATLLIYGGPAAITMLPAELMQSAVGMAVAFVLAEALQKTALAESFAYTTHGKEAGA</sequence>
<keyword evidence="3" id="KW-0472">Membrane</keyword>
<evidence type="ECO:0000313" key="4">
    <source>
        <dbReference type="EMBL" id="MBC8530598.1"/>
    </source>
</evidence>